<protein>
    <submittedName>
        <fullName evidence="1">Uncharacterized protein</fullName>
    </submittedName>
</protein>
<dbReference type="InterPro" id="IPR028994">
    <property type="entry name" value="Integrin_alpha_N"/>
</dbReference>
<sequence>MGQTIKDEKRGDFTGFATDINGEGAIIAIGSPFADNKVLGCGKVDVYQFHTQKWIPLGKPLYGNMQGGHFGSIVDLNKKGNILAVGAPNNNKLGINSGKVSVFEWKNDQWQRLGEDFIGKRAYDKLGTHISLSDDGRTLAIGTPSNPKVENDQGKIEVFAFDDTMGWIPLGNTIIGETYVSRRQYSTTISSETQHIGEVFDLSGDGKTLILGSSKSTLISDNSYMNGNLREECSVAVFRLQNGLWQKLGDILFPEQEYEIGFGEWVSTNEDGSLIALGSHLTQEYKYVDDSKDLFSGYIKTYRLNDSGKWQQVGNKLQGEGGDTFGVRFSLNGKGNKMAVTGHGYNPDDGPANMNYAYYFELNDTVWCMNANKIKLKKAWEDYTVDISLSHEGDTFIVGNSNMDNDGLTFGEVTVYKPKK</sequence>
<dbReference type="EMBL" id="CP058595">
    <property type="protein sequence ID" value="QLG45513.1"/>
    <property type="molecule type" value="Genomic_DNA"/>
</dbReference>
<dbReference type="AlphaFoldDB" id="A0A7H9AQ36"/>
<dbReference type="PANTHER" id="PTHR36220">
    <property type="entry name" value="UNNAMED PRODUCT"/>
    <property type="match status" value="1"/>
</dbReference>
<evidence type="ECO:0000313" key="1">
    <source>
        <dbReference type="EMBL" id="QLG45513.1"/>
    </source>
</evidence>
<name>A0A7H9AQ36_9FLAO</name>
<dbReference type="RefSeq" id="WP_179241801.1">
    <property type="nucleotide sequence ID" value="NZ_CP058595.1"/>
</dbReference>
<keyword evidence="2" id="KW-1185">Reference proteome</keyword>
<gene>
    <name evidence="1" type="ORF">HYG79_09190</name>
</gene>
<organism evidence="1 2">
    <name type="scientific">Costertonia aggregata</name>
    <dbReference type="NCBI Taxonomy" id="343403"/>
    <lineage>
        <taxon>Bacteria</taxon>
        <taxon>Pseudomonadati</taxon>
        <taxon>Bacteroidota</taxon>
        <taxon>Flavobacteriia</taxon>
        <taxon>Flavobacteriales</taxon>
        <taxon>Flavobacteriaceae</taxon>
        <taxon>Costertonia</taxon>
    </lineage>
</organism>
<dbReference type="Gene3D" id="2.130.10.130">
    <property type="entry name" value="Integrin alpha, N-terminal"/>
    <property type="match status" value="1"/>
</dbReference>
<dbReference type="PANTHER" id="PTHR36220:SF1">
    <property type="entry name" value="GAMMA TUBULIN COMPLEX COMPONENT C-TERMINAL DOMAIN-CONTAINING PROTEIN"/>
    <property type="match status" value="1"/>
</dbReference>
<dbReference type="InterPro" id="IPR011043">
    <property type="entry name" value="Gal_Oxase/kelch_b-propeller"/>
</dbReference>
<dbReference type="Proteomes" id="UP000509302">
    <property type="component" value="Chromosome"/>
</dbReference>
<proteinExistence type="predicted"/>
<dbReference type="SUPFAM" id="SSF50965">
    <property type="entry name" value="Galactose oxidase, central domain"/>
    <property type="match status" value="1"/>
</dbReference>
<accession>A0A7H9AQ36</accession>
<reference evidence="1 2" key="1">
    <citation type="journal article" date="2006" name="Int. J. Syst. Evol. Microbiol.">
        <title>Costertonia aggregata gen. nov., sp. nov., a mesophilic marine bacterium of the family Flavobacteriaceae, isolated from a mature biofilm.</title>
        <authorList>
            <person name="Kwon K.K."/>
            <person name="Lee Y.K."/>
            <person name="Lee H.K."/>
        </authorList>
    </citation>
    <scope>NUCLEOTIDE SEQUENCE [LARGE SCALE GENOMIC DNA]</scope>
    <source>
        <strain evidence="1 2">KCCM 42265</strain>
    </source>
</reference>
<evidence type="ECO:0000313" key="2">
    <source>
        <dbReference type="Proteomes" id="UP000509302"/>
    </source>
</evidence>
<dbReference type="KEGG" id="cagg:HYG79_09190"/>